<comment type="similarity">
    <text evidence="2">Belongs to the glycosyltransferase 2 family.</text>
</comment>
<organism evidence="6 7">
    <name type="scientific">Enterococcus xiangfangensis</name>
    <dbReference type="NCBI Taxonomy" id="1296537"/>
    <lineage>
        <taxon>Bacteria</taxon>
        <taxon>Bacillati</taxon>
        <taxon>Bacillota</taxon>
        <taxon>Bacilli</taxon>
        <taxon>Lactobacillales</taxon>
        <taxon>Enterococcaceae</taxon>
        <taxon>Enterococcus</taxon>
    </lineage>
</organism>
<accession>A0ABU3FAY4</accession>
<dbReference type="EMBL" id="JARQAJ010000004">
    <property type="protein sequence ID" value="MDT2759591.1"/>
    <property type="molecule type" value="Genomic_DNA"/>
</dbReference>
<evidence type="ECO:0000259" key="5">
    <source>
        <dbReference type="Pfam" id="PF00535"/>
    </source>
</evidence>
<dbReference type="SUPFAM" id="SSF53448">
    <property type="entry name" value="Nucleotide-diphospho-sugar transferases"/>
    <property type="match status" value="1"/>
</dbReference>
<evidence type="ECO:0000256" key="3">
    <source>
        <dbReference type="ARBA" id="ARBA00022676"/>
    </source>
</evidence>
<evidence type="ECO:0000313" key="6">
    <source>
        <dbReference type="EMBL" id="MDT2759591.1"/>
    </source>
</evidence>
<sequence>MNISFIIVNYNTGDVLLECVESLRANKSLEKFAFEIVIVDNNSTKVEKEKLSRLFGNENEIQLLFLDDNYGFGYANNRGSEAAQSDIVCFINSDVTVVDTDFDLLMEEVRKENSGIVSSVILNSDGSLQSAGFSSPTLLGEINQNIFFKNFNFRKKRIRLPKTGKREVGWISGAFFLCKRKDYIEIGGFDEQIFMYSEDVDLSLQFKENSKQNIVCLATHIYHNQTKKEYHERLKTILLDRRKNYYYVLKKHAIFSERELVFVKLLNTFNIYAIVLQKFIKNRLKGK</sequence>
<keyword evidence="7" id="KW-1185">Reference proteome</keyword>
<dbReference type="InterPro" id="IPR029044">
    <property type="entry name" value="Nucleotide-diphossugar_trans"/>
</dbReference>
<comment type="caution">
    <text evidence="6">The sequence shown here is derived from an EMBL/GenBank/DDBJ whole genome shotgun (WGS) entry which is preliminary data.</text>
</comment>
<reference evidence="6" key="1">
    <citation type="submission" date="2023-03" db="EMBL/GenBank/DDBJ databases">
        <authorList>
            <person name="Shen W."/>
            <person name="Cai J."/>
        </authorList>
    </citation>
    <scope>NUCLEOTIDE SEQUENCE</scope>
    <source>
        <strain evidence="6">P66-3</strain>
    </source>
</reference>
<protein>
    <submittedName>
        <fullName evidence="6">Glycosyltransferase family 2 protein</fullName>
    </submittedName>
</protein>
<proteinExistence type="inferred from homology"/>
<dbReference type="Pfam" id="PF00535">
    <property type="entry name" value="Glycos_transf_2"/>
    <property type="match status" value="1"/>
</dbReference>
<dbReference type="InterPro" id="IPR001173">
    <property type="entry name" value="Glyco_trans_2-like"/>
</dbReference>
<dbReference type="PANTHER" id="PTHR43179">
    <property type="entry name" value="RHAMNOSYLTRANSFERASE WBBL"/>
    <property type="match status" value="1"/>
</dbReference>
<evidence type="ECO:0000313" key="7">
    <source>
        <dbReference type="Proteomes" id="UP001181046"/>
    </source>
</evidence>
<comment type="pathway">
    <text evidence="1">Cell wall biogenesis; cell wall polysaccharide biosynthesis.</text>
</comment>
<evidence type="ECO:0000256" key="4">
    <source>
        <dbReference type="ARBA" id="ARBA00022679"/>
    </source>
</evidence>
<evidence type="ECO:0000256" key="2">
    <source>
        <dbReference type="ARBA" id="ARBA00006739"/>
    </source>
</evidence>
<feature type="domain" description="Glycosyltransferase 2-like" evidence="5">
    <location>
        <begin position="4"/>
        <end position="186"/>
    </location>
</feature>
<name>A0ABU3FAY4_9ENTE</name>
<dbReference type="RefSeq" id="WP_311829962.1">
    <property type="nucleotide sequence ID" value="NZ_JARQAJ010000004.1"/>
</dbReference>
<keyword evidence="4" id="KW-0808">Transferase</keyword>
<dbReference type="Proteomes" id="UP001181046">
    <property type="component" value="Unassembled WGS sequence"/>
</dbReference>
<evidence type="ECO:0000256" key="1">
    <source>
        <dbReference type="ARBA" id="ARBA00004776"/>
    </source>
</evidence>
<dbReference type="Gene3D" id="3.90.550.10">
    <property type="entry name" value="Spore Coat Polysaccharide Biosynthesis Protein SpsA, Chain A"/>
    <property type="match status" value="1"/>
</dbReference>
<keyword evidence="3" id="KW-0328">Glycosyltransferase</keyword>
<gene>
    <name evidence="6" type="ORF">P7H27_07420</name>
</gene>
<dbReference type="PANTHER" id="PTHR43179:SF12">
    <property type="entry name" value="GALACTOFURANOSYLTRANSFERASE GLFT2"/>
    <property type="match status" value="1"/>
</dbReference>